<evidence type="ECO:0000313" key="3">
    <source>
        <dbReference type="Proteomes" id="UP000094243"/>
    </source>
</evidence>
<dbReference type="EMBL" id="MIGZ01000159">
    <property type="protein sequence ID" value="ODQ86019.1"/>
    <property type="molecule type" value="Genomic_DNA"/>
</dbReference>
<dbReference type="Proteomes" id="UP000094243">
    <property type="component" value="Unassembled WGS sequence"/>
</dbReference>
<feature type="chain" id="PRO_5009134649" description="Fibronectin-binding protein" evidence="1">
    <location>
        <begin position="36"/>
        <end position="93"/>
    </location>
</feature>
<reference evidence="3" key="1">
    <citation type="submission" date="2016-09" db="EMBL/GenBank/DDBJ databases">
        <authorList>
            <person name="Greninger A.L."/>
            <person name="Jerome K.R."/>
            <person name="Mcnair B."/>
            <person name="Wallis C."/>
            <person name="Fang F."/>
        </authorList>
    </citation>
    <scope>NUCLEOTIDE SEQUENCE [LARGE SCALE GENOMIC DNA]</scope>
    <source>
        <strain evidence="3">M7</strain>
    </source>
</reference>
<evidence type="ECO:0000313" key="2">
    <source>
        <dbReference type="EMBL" id="ODQ86019.1"/>
    </source>
</evidence>
<organism evidence="2 3">
    <name type="scientific">Mycolicibacterium holsaticum</name>
    <dbReference type="NCBI Taxonomy" id="152142"/>
    <lineage>
        <taxon>Bacteria</taxon>
        <taxon>Bacillati</taxon>
        <taxon>Actinomycetota</taxon>
        <taxon>Actinomycetes</taxon>
        <taxon>Mycobacteriales</taxon>
        <taxon>Mycobacteriaceae</taxon>
        <taxon>Mycolicibacterium</taxon>
    </lineage>
</organism>
<proteinExistence type="predicted"/>
<evidence type="ECO:0000256" key="1">
    <source>
        <dbReference type="SAM" id="SignalP"/>
    </source>
</evidence>
<keyword evidence="1" id="KW-0732">Signal</keyword>
<feature type="signal peptide" evidence="1">
    <location>
        <begin position="1"/>
        <end position="35"/>
    </location>
</feature>
<protein>
    <recommendedName>
        <fullName evidence="4">Fibronectin-binding protein</fullName>
    </recommendedName>
</protein>
<gene>
    <name evidence="2" type="ORF">BHQ17_21765</name>
</gene>
<evidence type="ECO:0008006" key="4">
    <source>
        <dbReference type="Google" id="ProtNLM"/>
    </source>
</evidence>
<accession>A0A1E3R896</accession>
<keyword evidence="3" id="KW-1185">Reference proteome</keyword>
<name>A0A1E3R896_9MYCO</name>
<dbReference type="AlphaFoldDB" id="A0A1E3R896"/>
<sequence>MLATCRSVLTRKRITIVGVALFAGGLFTAVPAAHADQPDDRCSPSESILCYFFPIAPNLEGDIDMTKDQPPVDPSLPDLPQASLAELCVNKCM</sequence>
<comment type="caution">
    <text evidence="2">The sequence shown here is derived from an EMBL/GenBank/DDBJ whole genome shotgun (WGS) entry which is preliminary data.</text>
</comment>